<evidence type="ECO:0000313" key="16">
    <source>
        <dbReference type="Proteomes" id="UP000800235"/>
    </source>
</evidence>
<dbReference type="OrthoDB" id="6781668at2759"/>
<comment type="similarity">
    <text evidence="3">Belongs to the DHHC palmitoyltransferase family. AKR/ZDHHC17 subfamily.</text>
</comment>
<feature type="transmembrane region" description="Helical" evidence="13">
    <location>
        <begin position="330"/>
        <end position="349"/>
    </location>
</feature>
<dbReference type="PROSITE" id="PS50216">
    <property type="entry name" value="DHHC"/>
    <property type="match status" value="1"/>
</dbReference>
<dbReference type="PROSITE" id="PS50088">
    <property type="entry name" value="ANK_REPEAT"/>
    <property type="match status" value="4"/>
</dbReference>
<name>A0A9P4TZH7_9PEZI</name>
<dbReference type="SMART" id="SM00248">
    <property type="entry name" value="ANK"/>
    <property type="match status" value="5"/>
</dbReference>
<feature type="repeat" description="ANK" evidence="12">
    <location>
        <begin position="57"/>
        <end position="89"/>
    </location>
</feature>
<dbReference type="Pfam" id="PF00023">
    <property type="entry name" value="Ank"/>
    <property type="match status" value="1"/>
</dbReference>
<keyword evidence="7 12" id="KW-0040">ANK repeat</keyword>
<evidence type="ECO:0000313" key="15">
    <source>
        <dbReference type="EMBL" id="KAF2430912.1"/>
    </source>
</evidence>
<keyword evidence="13" id="KW-0012">Acyltransferase</keyword>
<evidence type="ECO:0000256" key="12">
    <source>
        <dbReference type="PROSITE-ProRule" id="PRU00023"/>
    </source>
</evidence>
<keyword evidence="9" id="KW-0564">Palmitate</keyword>
<feature type="transmembrane region" description="Helical" evidence="13">
    <location>
        <begin position="460"/>
        <end position="482"/>
    </location>
</feature>
<comment type="function">
    <text evidence="1">Palmitoyltransferase specific for casein kinase 1.</text>
</comment>
<dbReference type="InterPro" id="IPR001594">
    <property type="entry name" value="Palmitoyltrfase_DHHC"/>
</dbReference>
<accession>A0A9P4TZH7</accession>
<dbReference type="Proteomes" id="UP000800235">
    <property type="component" value="Unassembled WGS sequence"/>
</dbReference>
<evidence type="ECO:0000256" key="2">
    <source>
        <dbReference type="ARBA" id="ARBA00004520"/>
    </source>
</evidence>
<evidence type="ECO:0000256" key="1">
    <source>
        <dbReference type="ARBA" id="ARBA00002100"/>
    </source>
</evidence>
<evidence type="ECO:0000256" key="11">
    <source>
        <dbReference type="ARBA" id="ARBA00048048"/>
    </source>
</evidence>
<keyword evidence="16" id="KW-1185">Reference proteome</keyword>
<proteinExistence type="inferred from homology"/>
<feature type="transmembrane region" description="Helical" evidence="13">
    <location>
        <begin position="509"/>
        <end position="530"/>
    </location>
</feature>
<keyword evidence="8 13" id="KW-0472">Membrane</keyword>
<evidence type="ECO:0000256" key="7">
    <source>
        <dbReference type="ARBA" id="ARBA00023043"/>
    </source>
</evidence>
<keyword evidence="13" id="KW-0808">Transferase</keyword>
<evidence type="ECO:0000256" key="9">
    <source>
        <dbReference type="ARBA" id="ARBA00023139"/>
    </source>
</evidence>
<dbReference type="Pfam" id="PF12796">
    <property type="entry name" value="Ank_2"/>
    <property type="match status" value="1"/>
</dbReference>
<comment type="domain">
    <text evidence="13">The DHHC domain is required for palmitoyltransferase activity.</text>
</comment>
<dbReference type="GO" id="GO:0019706">
    <property type="term" value="F:protein-cysteine S-palmitoyltransferase activity"/>
    <property type="evidence" value="ECO:0007669"/>
    <property type="project" value="UniProtKB-EC"/>
</dbReference>
<feature type="domain" description="Palmitoyltransferase DHHC" evidence="14">
    <location>
        <begin position="411"/>
        <end position="547"/>
    </location>
</feature>
<reference evidence="15" key="1">
    <citation type="journal article" date="2020" name="Stud. Mycol.">
        <title>101 Dothideomycetes genomes: a test case for predicting lifestyles and emergence of pathogens.</title>
        <authorList>
            <person name="Haridas S."/>
            <person name="Albert R."/>
            <person name="Binder M."/>
            <person name="Bloem J."/>
            <person name="Labutti K."/>
            <person name="Salamov A."/>
            <person name="Andreopoulos B."/>
            <person name="Baker S."/>
            <person name="Barry K."/>
            <person name="Bills G."/>
            <person name="Bluhm B."/>
            <person name="Cannon C."/>
            <person name="Castanera R."/>
            <person name="Culley D."/>
            <person name="Daum C."/>
            <person name="Ezra D."/>
            <person name="Gonzalez J."/>
            <person name="Henrissat B."/>
            <person name="Kuo A."/>
            <person name="Liang C."/>
            <person name="Lipzen A."/>
            <person name="Lutzoni F."/>
            <person name="Magnuson J."/>
            <person name="Mondo S."/>
            <person name="Nolan M."/>
            <person name="Ohm R."/>
            <person name="Pangilinan J."/>
            <person name="Park H.-J."/>
            <person name="Ramirez L."/>
            <person name="Alfaro M."/>
            <person name="Sun H."/>
            <person name="Tritt A."/>
            <person name="Yoshinaga Y."/>
            <person name="Zwiers L.-H."/>
            <person name="Turgeon B."/>
            <person name="Goodwin S."/>
            <person name="Spatafora J."/>
            <person name="Crous P."/>
            <person name="Grigoriev I."/>
        </authorList>
    </citation>
    <scope>NUCLEOTIDE SEQUENCE</scope>
    <source>
        <strain evidence="15">CBS 130266</strain>
    </source>
</reference>
<comment type="catalytic activity">
    <reaction evidence="11 13">
        <text>L-cysteinyl-[protein] + hexadecanoyl-CoA = S-hexadecanoyl-L-cysteinyl-[protein] + CoA</text>
        <dbReference type="Rhea" id="RHEA:36683"/>
        <dbReference type="Rhea" id="RHEA-COMP:10131"/>
        <dbReference type="Rhea" id="RHEA-COMP:11032"/>
        <dbReference type="ChEBI" id="CHEBI:29950"/>
        <dbReference type="ChEBI" id="CHEBI:57287"/>
        <dbReference type="ChEBI" id="CHEBI:57379"/>
        <dbReference type="ChEBI" id="CHEBI:74151"/>
        <dbReference type="EC" id="2.3.1.225"/>
    </reaction>
</comment>
<dbReference type="Gene3D" id="1.25.40.20">
    <property type="entry name" value="Ankyrin repeat-containing domain"/>
    <property type="match status" value="1"/>
</dbReference>
<keyword evidence="6 13" id="KW-1133">Transmembrane helix</keyword>
<dbReference type="Pfam" id="PF01529">
    <property type="entry name" value="DHHC"/>
    <property type="match status" value="1"/>
</dbReference>
<feature type="transmembrane region" description="Helical" evidence="13">
    <location>
        <begin position="270"/>
        <end position="287"/>
    </location>
</feature>
<dbReference type="PANTHER" id="PTHR24161">
    <property type="entry name" value="ANK_REP_REGION DOMAIN-CONTAINING PROTEIN-RELATED"/>
    <property type="match status" value="1"/>
</dbReference>
<feature type="repeat" description="ANK" evidence="12">
    <location>
        <begin position="94"/>
        <end position="123"/>
    </location>
</feature>
<keyword evidence="5" id="KW-0677">Repeat</keyword>
<dbReference type="InterPro" id="IPR036770">
    <property type="entry name" value="Ankyrin_rpt-contain_sf"/>
</dbReference>
<evidence type="ECO:0000259" key="14">
    <source>
        <dbReference type="Pfam" id="PF01529"/>
    </source>
</evidence>
<keyword evidence="10" id="KW-0449">Lipoprotein</keyword>
<sequence length="708" mass="79429">MIGTAPKKSREVEGEGGKKEALPIEQDIMQLARLGEIGGIQKLFDTGEYDATYRDEQGITPLHWAAINNHYALCHFLISSGAPINAKGGDAIATPILWAAKKCHYYIVNLLLSHGADPLLTDDQGFNLLHSATLDGNVFQIALLLHQDIPVDVQDAQGHTSLMWAAYKGYGAVIDLLLRWGANVYARDDMGFTALHWALVKGAQHPIFKLVEYGSDRFAENNEGKTPGVVATEMNSARQWKLALWECGYNPDGSPLNFPLSSIVKDRRTFYHRAFFLWPFLVGLVFLWILSHFAIYIGVPLAFLTVYGLQNAAQWTLRWAPTDMKTMHKVPFLAGIFAGTLFWLGFRWVTKILPWTFSNHFFLNILFFAAYSLCAYFYFRSMTADPGFVPKAGSRNQQKAIIDELLEMRKFDETNFCVTCMVRRPLRSKHCRKCGRCVGKQDHHCPWVDNCVAINNHRHFLLYIISMELGVFIWAWLFLGYLETIPSPPSTDCTFLSPALCSTYNSDPFSIVLTLWSTCQLIWVTMLLAVQLLQITRGLTTYESMQHHKHDGHSHASEALSTFVTTGATSLVEAQLTSGGRGPDPVVQDPKPHNHRKVGYWAQFQTMLGIDTFFATAFRSGSAADRSAANQKAKNPFSRGWIQNIKDFWCDGQPVFRERSSGETVLGGERVDYTKMYDLPLNAGLGMRRRVGGMEYAAVGGDGDGEEV</sequence>
<keyword evidence="4 13" id="KW-0812">Transmembrane</keyword>
<evidence type="ECO:0000256" key="5">
    <source>
        <dbReference type="ARBA" id="ARBA00022737"/>
    </source>
</evidence>
<gene>
    <name evidence="15" type="ORF">EJ08DRAFT_588323</name>
</gene>
<feature type="repeat" description="ANK" evidence="12">
    <location>
        <begin position="190"/>
        <end position="222"/>
    </location>
</feature>
<evidence type="ECO:0000256" key="13">
    <source>
        <dbReference type="RuleBase" id="RU079119"/>
    </source>
</evidence>
<feature type="repeat" description="ANK" evidence="12">
    <location>
        <begin position="157"/>
        <end position="189"/>
    </location>
</feature>
<dbReference type="EC" id="2.3.1.225" evidence="13"/>
<evidence type="ECO:0000256" key="8">
    <source>
        <dbReference type="ARBA" id="ARBA00023136"/>
    </source>
</evidence>
<evidence type="ECO:0000256" key="6">
    <source>
        <dbReference type="ARBA" id="ARBA00022989"/>
    </source>
</evidence>
<dbReference type="PROSITE" id="PS50297">
    <property type="entry name" value="ANK_REP_REGION"/>
    <property type="match status" value="2"/>
</dbReference>
<organism evidence="15 16">
    <name type="scientific">Tothia fuscella</name>
    <dbReference type="NCBI Taxonomy" id="1048955"/>
    <lineage>
        <taxon>Eukaryota</taxon>
        <taxon>Fungi</taxon>
        <taxon>Dikarya</taxon>
        <taxon>Ascomycota</taxon>
        <taxon>Pezizomycotina</taxon>
        <taxon>Dothideomycetes</taxon>
        <taxon>Pleosporomycetidae</taxon>
        <taxon>Venturiales</taxon>
        <taxon>Cylindrosympodiaceae</taxon>
        <taxon>Tothia</taxon>
    </lineage>
</organism>
<protein>
    <recommendedName>
        <fullName evidence="13">Palmitoyltransferase</fullName>
        <ecNumber evidence="13">2.3.1.225</ecNumber>
    </recommendedName>
</protein>
<dbReference type="InterPro" id="IPR002110">
    <property type="entry name" value="Ankyrin_rpt"/>
</dbReference>
<dbReference type="PANTHER" id="PTHR24161:SF85">
    <property type="entry name" value="PALMITOYLTRANSFERASE HIP14"/>
    <property type="match status" value="1"/>
</dbReference>
<dbReference type="PRINTS" id="PR01415">
    <property type="entry name" value="ANKYRIN"/>
</dbReference>
<evidence type="ECO:0000256" key="3">
    <source>
        <dbReference type="ARBA" id="ARBA00010104"/>
    </source>
</evidence>
<dbReference type="GO" id="GO:0031901">
    <property type="term" value="C:early endosome membrane"/>
    <property type="evidence" value="ECO:0007669"/>
    <property type="project" value="UniProtKB-SubCell"/>
</dbReference>
<comment type="caution">
    <text evidence="15">The sequence shown here is derived from an EMBL/GenBank/DDBJ whole genome shotgun (WGS) entry which is preliminary data.</text>
</comment>
<evidence type="ECO:0000256" key="10">
    <source>
        <dbReference type="ARBA" id="ARBA00023288"/>
    </source>
</evidence>
<dbReference type="SUPFAM" id="SSF48403">
    <property type="entry name" value="Ankyrin repeat"/>
    <property type="match status" value="1"/>
</dbReference>
<comment type="subcellular location">
    <subcellularLocation>
        <location evidence="2">Early endosome membrane</location>
        <topology evidence="2">Multi-pass membrane protein</topology>
    </subcellularLocation>
</comment>
<feature type="transmembrane region" description="Helical" evidence="13">
    <location>
        <begin position="361"/>
        <end position="379"/>
    </location>
</feature>
<dbReference type="AlphaFoldDB" id="A0A9P4TZH7"/>
<dbReference type="EMBL" id="MU007035">
    <property type="protein sequence ID" value="KAF2430912.1"/>
    <property type="molecule type" value="Genomic_DNA"/>
</dbReference>
<evidence type="ECO:0000256" key="4">
    <source>
        <dbReference type="ARBA" id="ARBA00022692"/>
    </source>
</evidence>